<sequence>MRRIMTLILSISVVSSGIIILYTEQKSNVQTKTGSIVDHSLHPKYIIKKGGNVNSHTEAAQSSGYKGGIQNLPNVNLNKPVEITEIPYSQGK</sequence>
<reference evidence="1 2" key="1">
    <citation type="submission" date="2019-11" db="EMBL/GenBank/DDBJ databases">
        <title>Terrilactibacillus tamarindus sp. nov. BCM23-1 isolated from bark of Tamarindus indica.</title>
        <authorList>
            <person name="Kingkaew E."/>
            <person name="Tanasupawat S."/>
        </authorList>
    </citation>
    <scope>NUCLEOTIDE SEQUENCE [LARGE SCALE GENOMIC DNA]</scope>
    <source>
        <strain evidence="1 2">BCM23-1</strain>
    </source>
</reference>
<dbReference type="Proteomes" id="UP000440978">
    <property type="component" value="Unassembled WGS sequence"/>
</dbReference>
<accession>A0A6N8CRY0</accession>
<dbReference type="OrthoDB" id="9929494at2"/>
<proteinExistence type="predicted"/>
<evidence type="ECO:0000313" key="2">
    <source>
        <dbReference type="Proteomes" id="UP000440978"/>
    </source>
</evidence>
<dbReference type="AlphaFoldDB" id="A0A6N8CRY0"/>
<dbReference type="EMBL" id="WNHB01000009">
    <property type="protein sequence ID" value="MTT31823.1"/>
    <property type="molecule type" value="Genomic_DNA"/>
</dbReference>
<gene>
    <name evidence="1" type="ORF">GMB86_07345</name>
</gene>
<organism evidence="1 2">
    <name type="scientific">Terrilactibacillus tamarindi</name>
    <dbReference type="NCBI Taxonomy" id="2599694"/>
    <lineage>
        <taxon>Bacteria</taxon>
        <taxon>Bacillati</taxon>
        <taxon>Bacillota</taxon>
        <taxon>Bacilli</taxon>
        <taxon>Bacillales</taxon>
        <taxon>Bacillaceae</taxon>
        <taxon>Terrilactibacillus</taxon>
    </lineage>
</organism>
<dbReference type="RefSeq" id="WP_155218237.1">
    <property type="nucleotide sequence ID" value="NZ_WNHB01000009.1"/>
</dbReference>
<evidence type="ECO:0000313" key="1">
    <source>
        <dbReference type="EMBL" id="MTT31823.1"/>
    </source>
</evidence>
<protein>
    <submittedName>
        <fullName evidence="1">Uncharacterized protein</fullName>
    </submittedName>
</protein>
<name>A0A6N8CRY0_9BACI</name>
<comment type="caution">
    <text evidence="1">The sequence shown here is derived from an EMBL/GenBank/DDBJ whole genome shotgun (WGS) entry which is preliminary data.</text>
</comment>
<keyword evidence="2" id="KW-1185">Reference proteome</keyword>